<organism evidence="1 2">
    <name type="scientific">Methylobacterium komagatae</name>
    <dbReference type="NCBI Taxonomy" id="374425"/>
    <lineage>
        <taxon>Bacteria</taxon>
        <taxon>Pseudomonadati</taxon>
        <taxon>Pseudomonadota</taxon>
        <taxon>Alphaproteobacteria</taxon>
        <taxon>Hyphomicrobiales</taxon>
        <taxon>Methylobacteriaceae</taxon>
        <taxon>Methylobacterium</taxon>
    </lineage>
</organism>
<protein>
    <recommendedName>
        <fullName evidence="3">Glycosyltransferase family 1 protein</fullName>
    </recommendedName>
</protein>
<proteinExistence type="predicted"/>
<sequence>MSRELNRVIIVDPSVVGESHILVNTGFIRHFAHIAREIIVIAEASHAQALQKYADLTGSDATISYRGYHDRSEVTGLIDKATSEAPTDLLFFFNLEYNVWLHCNIAGRKHYKGLKCWVFHSHLASLGKSGLHNKVIAKLKAFFLINLFPNNRFIVLGENIRANTLRALPGFVRAKRLHSVIHPVGVHGQNAKPSGNAPSIKGGTSVLFLHGWHRLPETRLQTLARLAEIAQAKGCFDFVEIKNEFSNSALGRSFSKPYNERLDTIRAADFLLQLPTDPYTFQASGAIMDMIVTQTPGIGIASDFSKYLESRVGKFGYFFETDDEIVEFMSHFPAKQHADDYQNFVSNLATASRESTSSVAPT</sequence>
<evidence type="ECO:0000313" key="1">
    <source>
        <dbReference type="EMBL" id="MFC6788921.1"/>
    </source>
</evidence>
<name>A0ABW2BHR9_9HYPH</name>
<evidence type="ECO:0000313" key="2">
    <source>
        <dbReference type="Proteomes" id="UP001596292"/>
    </source>
</evidence>
<accession>A0ABW2BHR9</accession>
<comment type="caution">
    <text evidence="1">The sequence shown here is derived from an EMBL/GenBank/DDBJ whole genome shotgun (WGS) entry which is preliminary data.</text>
</comment>
<dbReference type="RefSeq" id="WP_378967417.1">
    <property type="nucleotide sequence ID" value="NZ_JBHSWN010000001.1"/>
</dbReference>
<gene>
    <name evidence="1" type="ORF">ACFQE0_04325</name>
</gene>
<evidence type="ECO:0008006" key="3">
    <source>
        <dbReference type="Google" id="ProtNLM"/>
    </source>
</evidence>
<dbReference type="Proteomes" id="UP001596292">
    <property type="component" value="Unassembled WGS sequence"/>
</dbReference>
<keyword evidence="2" id="KW-1185">Reference proteome</keyword>
<dbReference type="EMBL" id="JBHSWN010000001">
    <property type="protein sequence ID" value="MFC6788921.1"/>
    <property type="molecule type" value="Genomic_DNA"/>
</dbReference>
<reference evidence="2" key="1">
    <citation type="journal article" date="2019" name="Int. J. Syst. Evol. Microbiol.">
        <title>The Global Catalogue of Microorganisms (GCM) 10K type strain sequencing project: providing services to taxonomists for standard genome sequencing and annotation.</title>
        <authorList>
            <consortium name="The Broad Institute Genomics Platform"/>
            <consortium name="The Broad Institute Genome Sequencing Center for Infectious Disease"/>
            <person name="Wu L."/>
            <person name="Ma J."/>
        </authorList>
    </citation>
    <scope>NUCLEOTIDE SEQUENCE [LARGE SCALE GENOMIC DNA]</scope>
    <source>
        <strain evidence="2">CCUG 48316</strain>
    </source>
</reference>